<evidence type="ECO:0000256" key="1">
    <source>
        <dbReference type="SAM" id="MobiDB-lite"/>
    </source>
</evidence>
<dbReference type="PANTHER" id="PTHR16840:SF3">
    <property type="entry name" value="GROWTH ARREST-SPECIFIC PROTEIN 1"/>
    <property type="match status" value="1"/>
</dbReference>
<dbReference type="Proteomes" id="UP000678499">
    <property type="component" value="Unassembled WGS sequence"/>
</dbReference>
<dbReference type="PANTHER" id="PTHR16840">
    <property type="entry name" value="GROWTH ARREST-SPECIFIC PROTEIN 1"/>
    <property type="match status" value="1"/>
</dbReference>
<evidence type="ECO:0000313" key="3">
    <source>
        <dbReference type="Proteomes" id="UP000678499"/>
    </source>
</evidence>
<dbReference type="InterPro" id="IPR039596">
    <property type="entry name" value="GAS1"/>
</dbReference>
<gene>
    <name evidence="2" type="ORF">NMOB1V02_LOCUS8851</name>
</gene>
<proteinExistence type="predicted"/>
<organism evidence="2">
    <name type="scientific">Notodromas monacha</name>
    <dbReference type="NCBI Taxonomy" id="399045"/>
    <lineage>
        <taxon>Eukaryota</taxon>
        <taxon>Metazoa</taxon>
        <taxon>Ecdysozoa</taxon>
        <taxon>Arthropoda</taxon>
        <taxon>Crustacea</taxon>
        <taxon>Oligostraca</taxon>
        <taxon>Ostracoda</taxon>
        <taxon>Podocopa</taxon>
        <taxon>Podocopida</taxon>
        <taxon>Cypridocopina</taxon>
        <taxon>Cypridoidea</taxon>
        <taxon>Cyprididae</taxon>
        <taxon>Notodromas</taxon>
    </lineage>
</organism>
<dbReference type="AlphaFoldDB" id="A0A7R9BWE1"/>
<feature type="region of interest" description="Disordered" evidence="1">
    <location>
        <begin position="333"/>
        <end position="358"/>
    </location>
</feature>
<reference evidence="2" key="1">
    <citation type="submission" date="2020-11" db="EMBL/GenBank/DDBJ databases">
        <authorList>
            <person name="Tran Van P."/>
        </authorList>
    </citation>
    <scope>NUCLEOTIDE SEQUENCE</scope>
</reference>
<feature type="non-terminal residue" evidence="2">
    <location>
        <position position="416"/>
    </location>
</feature>
<dbReference type="EMBL" id="OA884720">
    <property type="protein sequence ID" value="CAD7281200.1"/>
    <property type="molecule type" value="Genomic_DNA"/>
</dbReference>
<keyword evidence="3" id="KW-1185">Reference proteome</keyword>
<dbReference type="GO" id="GO:0051726">
    <property type="term" value="P:regulation of cell cycle"/>
    <property type="evidence" value="ECO:0007669"/>
    <property type="project" value="InterPro"/>
</dbReference>
<dbReference type="EMBL" id="CAJPEX010002683">
    <property type="protein sequence ID" value="CAG0921352.1"/>
    <property type="molecule type" value="Genomic_DNA"/>
</dbReference>
<evidence type="ECO:0008006" key="4">
    <source>
        <dbReference type="Google" id="ProtNLM"/>
    </source>
</evidence>
<accession>A0A7R9BWE1</accession>
<name>A0A7R9BWE1_9CRUS</name>
<sequence>IACEYAYHRCLNRDGCKTVLGYYLDACDEVQVGQTNECSVSCRRALVGLMSTEEGKLFLQVKHSAIMNETLSQYFFSGPTWKFELGSRIRETNRTGVSANRKAIVVFFRGIQKAAVLLLSLTVAVVSSSDVGVGSTDDSAAASPADDEIACEYAYHRCLNRDGCKTVLGYYLDACDEVQVGQTNECSVSCRRALVGLMSTEEGKLFLQVVSKFLKNDCFILKKKIWVCLGRHSYKPTSDTGARLAREKEERLYQTLRLRRTANALQFYKTKCRKLFDGVKCSRHCQNSVLILQRQEKALPLKHCRCDGTEAYDCLGIRHNLQRLCFLPPATAEKPATTKSKPSPDSADDVEGGGGGSPLDEDGLLHLMPLLMLRQFFQGKGMSQSPRLTPSPAPVLVVTAEHHRHSVAAVSRFLVA</sequence>
<protein>
    <recommendedName>
        <fullName evidence="4">GDNF/GAS1 domain-containing protein</fullName>
    </recommendedName>
</protein>
<dbReference type="OrthoDB" id="5950623at2759"/>
<evidence type="ECO:0000313" key="2">
    <source>
        <dbReference type="EMBL" id="CAD7281200.1"/>
    </source>
</evidence>